<name>A0A8J2RG94_9CRUS</name>
<feature type="compositionally biased region" description="Polar residues" evidence="8">
    <location>
        <begin position="424"/>
        <end position="433"/>
    </location>
</feature>
<comment type="subcellular location">
    <subcellularLocation>
        <location evidence="2">Cytoplasm</location>
    </subcellularLocation>
    <subcellularLocation>
        <location evidence="1">Membrane</location>
        <topology evidence="1">Single-pass membrane protein</topology>
    </subcellularLocation>
</comment>
<proteinExistence type="predicted"/>
<evidence type="ECO:0000256" key="3">
    <source>
        <dbReference type="ARBA" id="ARBA00022490"/>
    </source>
</evidence>
<evidence type="ECO:0000256" key="7">
    <source>
        <dbReference type="ARBA" id="ARBA00023136"/>
    </source>
</evidence>
<feature type="transmembrane region" description="Helical" evidence="9">
    <location>
        <begin position="476"/>
        <end position="498"/>
    </location>
</feature>
<dbReference type="Pfam" id="PF05781">
    <property type="entry name" value="MRVI1"/>
    <property type="match status" value="1"/>
</dbReference>
<evidence type="ECO:0000256" key="6">
    <source>
        <dbReference type="ARBA" id="ARBA00023054"/>
    </source>
</evidence>
<dbReference type="InterPro" id="IPR008677">
    <property type="entry name" value="MRVI1"/>
</dbReference>
<evidence type="ECO:0000256" key="4">
    <source>
        <dbReference type="ARBA" id="ARBA00022692"/>
    </source>
</evidence>
<evidence type="ECO:0000256" key="9">
    <source>
        <dbReference type="SAM" id="Phobius"/>
    </source>
</evidence>
<dbReference type="AlphaFoldDB" id="A0A8J2RG94"/>
<keyword evidence="5 9" id="KW-1133">Transmembrane helix</keyword>
<dbReference type="EMBL" id="CAKKLH010000077">
    <property type="protein sequence ID" value="CAH0102218.1"/>
    <property type="molecule type" value="Genomic_DNA"/>
</dbReference>
<keyword evidence="4 9" id="KW-0812">Transmembrane</keyword>
<feature type="region of interest" description="Disordered" evidence="8">
    <location>
        <begin position="401"/>
        <end position="433"/>
    </location>
</feature>
<evidence type="ECO:0000313" key="10">
    <source>
        <dbReference type="EMBL" id="CAH0102218.1"/>
    </source>
</evidence>
<accession>A0A8J2RG94</accession>
<reference evidence="10" key="1">
    <citation type="submission" date="2021-11" db="EMBL/GenBank/DDBJ databases">
        <authorList>
            <person name="Schell T."/>
        </authorList>
    </citation>
    <scope>NUCLEOTIDE SEQUENCE</scope>
    <source>
        <strain evidence="10">M5</strain>
    </source>
</reference>
<comment type="caution">
    <text evidence="10">The sequence shown here is derived from an EMBL/GenBank/DDBJ whole genome shotgun (WGS) entry which is preliminary data.</text>
</comment>
<keyword evidence="6" id="KW-0175">Coiled coil</keyword>
<keyword evidence="7 9" id="KW-0472">Membrane</keyword>
<evidence type="ECO:0000256" key="1">
    <source>
        <dbReference type="ARBA" id="ARBA00004167"/>
    </source>
</evidence>
<organism evidence="10 11">
    <name type="scientific">Daphnia galeata</name>
    <dbReference type="NCBI Taxonomy" id="27404"/>
    <lineage>
        <taxon>Eukaryota</taxon>
        <taxon>Metazoa</taxon>
        <taxon>Ecdysozoa</taxon>
        <taxon>Arthropoda</taxon>
        <taxon>Crustacea</taxon>
        <taxon>Branchiopoda</taxon>
        <taxon>Diplostraca</taxon>
        <taxon>Cladocera</taxon>
        <taxon>Anomopoda</taxon>
        <taxon>Daphniidae</taxon>
        <taxon>Daphnia</taxon>
    </lineage>
</organism>
<dbReference type="PANTHER" id="PTHR15352">
    <property type="entry name" value="LYMPHOID-RESTRICTED MEMBRANE PROTEIN, JAW1"/>
    <property type="match status" value="1"/>
</dbReference>
<feature type="compositionally biased region" description="Low complexity" evidence="8">
    <location>
        <begin position="354"/>
        <end position="372"/>
    </location>
</feature>
<dbReference type="PANTHER" id="PTHR15352:SF1">
    <property type="entry name" value="KASH5-LIKE COILED-COIL DOMAIN-CONTAINING PROTEIN"/>
    <property type="match status" value="1"/>
</dbReference>
<feature type="region of interest" description="Disordered" evidence="8">
    <location>
        <begin position="1"/>
        <end position="50"/>
    </location>
</feature>
<dbReference type="GO" id="GO:0016020">
    <property type="term" value="C:membrane"/>
    <property type="evidence" value="ECO:0007669"/>
    <property type="project" value="UniProtKB-SubCell"/>
</dbReference>
<evidence type="ECO:0008006" key="12">
    <source>
        <dbReference type="Google" id="ProtNLM"/>
    </source>
</evidence>
<gene>
    <name evidence="10" type="ORF">DGAL_LOCUS4609</name>
</gene>
<feature type="region of interest" description="Disordered" evidence="8">
    <location>
        <begin position="320"/>
        <end position="387"/>
    </location>
</feature>
<feature type="compositionally biased region" description="Low complexity" evidence="8">
    <location>
        <begin position="404"/>
        <end position="416"/>
    </location>
</feature>
<evidence type="ECO:0000256" key="2">
    <source>
        <dbReference type="ARBA" id="ARBA00004496"/>
    </source>
</evidence>
<sequence>MDRSSMSTVNEESSASGMTDSAKTNGNKPGYAFKPGRKFGLTGQRQNHHQQQHQHQVFVNSFTSGGSSVDGRRMSVREEQRNSWMYSLSEQEMEDKYNAICLAIRTENLTLGQRLEHQHAERDLVENNLSQEVRVLHSLFVSVKQEVARNSQASPYRDSLSSGGWNEIFIKVANQLDAVHSSATRISSSAESLGAVEYEARLSAAVQVLILYVDHIKRKWEKEHHELEETKRILKESGVNVAQCLANLPDRIGIANQQPVAAGGPVSKRRASFPAAPFRRISLKPPPLVIANSRLTEPSAAANDLLSSVSVTNVAIVEEREDATDSDHPPLSASSIKTAGDHRDTCSPTPPPTSTSAHLPAAATQPSTPPATGIRRTSAKVTASAAAPGVSVTIRRRGVGGLKSHSWSSGHTTSGLLDRRESAESSGRMTGAKSNWLSRARQWTHLQLIQWRKTANEYTSSYSEQWTTLRQKKLQLLRYSASACFLLAALVSIIVTFVPSSVGSSSPNATVIPGQRSAR</sequence>
<keyword evidence="11" id="KW-1185">Reference proteome</keyword>
<dbReference type="Proteomes" id="UP000789390">
    <property type="component" value="Unassembled WGS sequence"/>
</dbReference>
<keyword evidence="3" id="KW-0963">Cytoplasm</keyword>
<evidence type="ECO:0000256" key="5">
    <source>
        <dbReference type="ARBA" id="ARBA00022989"/>
    </source>
</evidence>
<protein>
    <recommendedName>
        <fullName evidence="12">Lymphoid-restricted membrane protein</fullName>
    </recommendedName>
</protein>
<dbReference type="OrthoDB" id="10062605at2759"/>
<dbReference type="GO" id="GO:0005737">
    <property type="term" value="C:cytoplasm"/>
    <property type="evidence" value="ECO:0007669"/>
    <property type="project" value="UniProtKB-SubCell"/>
</dbReference>
<feature type="compositionally biased region" description="Polar residues" evidence="8">
    <location>
        <begin position="1"/>
        <end position="27"/>
    </location>
</feature>
<evidence type="ECO:0000256" key="8">
    <source>
        <dbReference type="SAM" id="MobiDB-lite"/>
    </source>
</evidence>
<evidence type="ECO:0000313" key="11">
    <source>
        <dbReference type="Proteomes" id="UP000789390"/>
    </source>
</evidence>